<protein>
    <submittedName>
        <fullName evidence="2">Uncharacterized protein</fullName>
    </submittedName>
</protein>
<gene>
    <name evidence="2" type="ORF">R1sor_007398</name>
</gene>
<evidence type="ECO:0000313" key="3">
    <source>
        <dbReference type="Proteomes" id="UP001633002"/>
    </source>
</evidence>
<accession>A0ABD3HTU9</accession>
<evidence type="ECO:0000256" key="1">
    <source>
        <dbReference type="SAM" id="Coils"/>
    </source>
</evidence>
<reference evidence="2 3" key="1">
    <citation type="submission" date="2024-09" db="EMBL/GenBank/DDBJ databases">
        <title>Chromosome-scale assembly of Riccia sorocarpa.</title>
        <authorList>
            <person name="Paukszto L."/>
        </authorList>
    </citation>
    <scope>NUCLEOTIDE SEQUENCE [LARGE SCALE GENOMIC DNA]</scope>
    <source>
        <strain evidence="2">LP-2024</strain>
        <tissue evidence="2">Aerial parts of the thallus</tissue>
    </source>
</reference>
<evidence type="ECO:0000313" key="2">
    <source>
        <dbReference type="EMBL" id="KAL3693747.1"/>
    </source>
</evidence>
<organism evidence="2 3">
    <name type="scientific">Riccia sorocarpa</name>
    <dbReference type="NCBI Taxonomy" id="122646"/>
    <lineage>
        <taxon>Eukaryota</taxon>
        <taxon>Viridiplantae</taxon>
        <taxon>Streptophyta</taxon>
        <taxon>Embryophyta</taxon>
        <taxon>Marchantiophyta</taxon>
        <taxon>Marchantiopsida</taxon>
        <taxon>Marchantiidae</taxon>
        <taxon>Marchantiales</taxon>
        <taxon>Ricciaceae</taxon>
        <taxon>Riccia</taxon>
    </lineage>
</organism>
<name>A0ABD3HTU9_9MARC</name>
<keyword evidence="1" id="KW-0175">Coiled coil</keyword>
<dbReference type="AlphaFoldDB" id="A0ABD3HTU9"/>
<sequence>MVHEAVNCKDVLTFLRNICRAHRSGAFGGKEALWDFLKDVGQNLNMKSLQKSYAEDGAKHEAQQKANVVKNMELIAELVSAKSEGRALRLKEQQGKWGSDRATLTRLIESLRADKHEALHAKESLEMELKQTMAETAGYKKTMDSKLEGAAVAQLEKDRLNEEISTLKFSLERAEKNQLLARQELASVRVQLRRFQIQEGPSSARDSST</sequence>
<dbReference type="EMBL" id="JBJQOH010000003">
    <property type="protein sequence ID" value="KAL3693747.1"/>
    <property type="molecule type" value="Genomic_DNA"/>
</dbReference>
<keyword evidence="3" id="KW-1185">Reference proteome</keyword>
<proteinExistence type="predicted"/>
<feature type="coiled-coil region" evidence="1">
    <location>
        <begin position="108"/>
        <end position="191"/>
    </location>
</feature>
<dbReference type="Proteomes" id="UP001633002">
    <property type="component" value="Unassembled WGS sequence"/>
</dbReference>
<comment type="caution">
    <text evidence="2">The sequence shown here is derived from an EMBL/GenBank/DDBJ whole genome shotgun (WGS) entry which is preliminary data.</text>
</comment>